<dbReference type="InterPro" id="IPR019692">
    <property type="entry name" value="CFP-6_PH"/>
</dbReference>
<comment type="caution">
    <text evidence="4">The sequence shown here is derived from an EMBL/GenBank/DDBJ whole genome shotgun (WGS) entry which is preliminary data.</text>
</comment>
<gene>
    <name evidence="4" type="ORF">ACFFTU_18885</name>
</gene>
<evidence type="ECO:0000313" key="5">
    <source>
        <dbReference type="Proteomes" id="UP001589718"/>
    </source>
</evidence>
<evidence type="ECO:0000259" key="3">
    <source>
        <dbReference type="Pfam" id="PF10756"/>
    </source>
</evidence>
<keyword evidence="2" id="KW-1133">Transmembrane helix</keyword>
<keyword evidence="5" id="KW-1185">Reference proteome</keyword>
<reference evidence="4 5" key="1">
    <citation type="submission" date="2024-09" db="EMBL/GenBank/DDBJ databases">
        <authorList>
            <person name="Sun Q."/>
            <person name="Mori K."/>
        </authorList>
    </citation>
    <scope>NUCLEOTIDE SEQUENCE [LARGE SCALE GENOMIC DNA]</scope>
    <source>
        <strain evidence="4 5">JCM 4362</strain>
    </source>
</reference>
<feature type="compositionally biased region" description="Polar residues" evidence="1">
    <location>
        <begin position="156"/>
        <end position="181"/>
    </location>
</feature>
<organism evidence="4 5">
    <name type="scientific">Streptomyces cremeus</name>
    <dbReference type="NCBI Taxonomy" id="66881"/>
    <lineage>
        <taxon>Bacteria</taxon>
        <taxon>Bacillati</taxon>
        <taxon>Actinomycetota</taxon>
        <taxon>Actinomycetes</taxon>
        <taxon>Kitasatosporales</taxon>
        <taxon>Streptomycetaceae</taxon>
        <taxon>Streptomyces</taxon>
    </lineage>
</organism>
<evidence type="ECO:0000256" key="2">
    <source>
        <dbReference type="SAM" id="Phobius"/>
    </source>
</evidence>
<protein>
    <submittedName>
        <fullName evidence="4">PH domain-containing protein</fullName>
    </submittedName>
</protein>
<keyword evidence="2" id="KW-0472">Membrane</keyword>
<dbReference type="Proteomes" id="UP001589718">
    <property type="component" value="Unassembled WGS sequence"/>
</dbReference>
<dbReference type="EMBL" id="JBHMCR010000009">
    <property type="protein sequence ID" value="MFB9522015.1"/>
    <property type="molecule type" value="Genomic_DNA"/>
</dbReference>
<feature type="transmembrane region" description="Helical" evidence="2">
    <location>
        <begin position="37"/>
        <end position="54"/>
    </location>
</feature>
<sequence length="229" mass="23920">MTSTGPSSSSGSPSSPGSPGPSGGATGYAERVFRSGAGVFWGCAMLAVLAWLAVDAMLNGDASTRWKVLAGLLFVVPLIVAFALRPAVYAGADRLRVRNPFRTVVLPWASVEAVRSGYSTEVLAGGAKYQLWAVPVSIRQRKKAIRNQARAAASNDPDSARTSFGRSPNASSRPTVATSDQTVRDLQELAEARASKPTAQGKPTARWALELIVPCAVGLVALIVLLATV</sequence>
<feature type="compositionally biased region" description="Low complexity" evidence="1">
    <location>
        <begin position="1"/>
        <end position="17"/>
    </location>
</feature>
<feature type="transmembrane region" description="Helical" evidence="2">
    <location>
        <begin position="207"/>
        <end position="227"/>
    </location>
</feature>
<name>A0ABV5PFL6_STRCM</name>
<feature type="transmembrane region" description="Helical" evidence="2">
    <location>
        <begin position="66"/>
        <end position="88"/>
    </location>
</feature>
<keyword evidence="2" id="KW-0812">Transmembrane</keyword>
<dbReference type="RefSeq" id="WP_345228771.1">
    <property type="nucleotide sequence ID" value="NZ_BAAAXE010000015.1"/>
</dbReference>
<dbReference type="Pfam" id="PF10756">
    <property type="entry name" value="bPH_6"/>
    <property type="match status" value="1"/>
</dbReference>
<feature type="region of interest" description="Disordered" evidence="1">
    <location>
        <begin position="1"/>
        <end position="23"/>
    </location>
</feature>
<evidence type="ECO:0000313" key="4">
    <source>
        <dbReference type="EMBL" id="MFB9522015.1"/>
    </source>
</evidence>
<accession>A0ABV5PFL6</accession>
<feature type="domain" description="Low molecular weight protein antigen 6 PH" evidence="3">
    <location>
        <begin position="85"/>
        <end position="127"/>
    </location>
</feature>
<evidence type="ECO:0000256" key="1">
    <source>
        <dbReference type="SAM" id="MobiDB-lite"/>
    </source>
</evidence>
<proteinExistence type="predicted"/>
<feature type="region of interest" description="Disordered" evidence="1">
    <location>
        <begin position="147"/>
        <end position="182"/>
    </location>
</feature>